<keyword evidence="2" id="KW-1185">Reference proteome</keyword>
<organism evidence="1 2">
    <name type="scientific">Epicoccum nigrum</name>
    <name type="common">Soil fungus</name>
    <name type="synonym">Epicoccum purpurascens</name>
    <dbReference type="NCBI Taxonomy" id="105696"/>
    <lineage>
        <taxon>Eukaryota</taxon>
        <taxon>Fungi</taxon>
        <taxon>Dikarya</taxon>
        <taxon>Ascomycota</taxon>
        <taxon>Pezizomycotina</taxon>
        <taxon>Dothideomycetes</taxon>
        <taxon>Pleosporomycetidae</taxon>
        <taxon>Pleosporales</taxon>
        <taxon>Pleosporineae</taxon>
        <taxon>Didymellaceae</taxon>
        <taxon>Epicoccum</taxon>
    </lineage>
</organism>
<evidence type="ECO:0000313" key="2">
    <source>
        <dbReference type="Proteomes" id="UP000193240"/>
    </source>
</evidence>
<gene>
    <name evidence="1" type="ORF">B5807_03740</name>
</gene>
<dbReference type="InParanoid" id="A0A1Y2M819"/>
<accession>A0A1Y2M819</accession>
<protein>
    <submittedName>
        <fullName evidence="1">Uncharacterized protein</fullName>
    </submittedName>
</protein>
<dbReference type="AlphaFoldDB" id="A0A1Y2M819"/>
<name>A0A1Y2M819_EPING</name>
<dbReference type="Proteomes" id="UP000193240">
    <property type="component" value="Unassembled WGS sequence"/>
</dbReference>
<reference evidence="1 2" key="1">
    <citation type="journal article" date="2017" name="Genome Announc.">
        <title>Genome sequence of the saprophytic ascomycete Epicoccum nigrum ICMP 19927 strain isolated from New Zealand.</title>
        <authorList>
            <person name="Fokin M."/>
            <person name="Fleetwood D."/>
            <person name="Weir B.S."/>
            <person name="Villas-Boas S.G."/>
        </authorList>
    </citation>
    <scope>NUCLEOTIDE SEQUENCE [LARGE SCALE GENOMIC DNA]</scope>
    <source>
        <strain evidence="1 2">ICMP 19927</strain>
    </source>
</reference>
<dbReference type="EMBL" id="KZ107840">
    <property type="protein sequence ID" value="OSS51627.1"/>
    <property type="molecule type" value="Genomic_DNA"/>
</dbReference>
<proteinExistence type="predicted"/>
<evidence type="ECO:0000313" key="1">
    <source>
        <dbReference type="EMBL" id="OSS51627.1"/>
    </source>
</evidence>
<sequence length="126" mass="14367">MTSMRSLLQRRFSRDLARKESGLKIHIEATQKVTKSTHDTVVKAPKDKAIQRLKVTKEDLRKDLLSDKKPHEGGYDSDAQILDDLARNIGKKSPSKRASIHSVNWSLSTERPDTVHIMDNTRVVHQ</sequence>